<feature type="transmembrane region" description="Helical" evidence="2">
    <location>
        <begin position="243"/>
        <end position="264"/>
    </location>
</feature>
<keyword evidence="6" id="KW-1185">Reference proteome</keyword>
<evidence type="ECO:0000256" key="1">
    <source>
        <dbReference type="SAM" id="MobiDB-lite"/>
    </source>
</evidence>
<evidence type="ECO:0000313" key="6">
    <source>
        <dbReference type="Proteomes" id="UP001597519"/>
    </source>
</evidence>
<protein>
    <submittedName>
        <fullName evidence="5">DUF2207 domain-containing protein</fullName>
    </submittedName>
</protein>
<dbReference type="Pfam" id="PF09972">
    <property type="entry name" value="DUF2207"/>
    <property type="match status" value="1"/>
</dbReference>
<evidence type="ECO:0000256" key="2">
    <source>
        <dbReference type="SAM" id="Phobius"/>
    </source>
</evidence>
<dbReference type="InterPro" id="IPR018702">
    <property type="entry name" value="DUF2207"/>
</dbReference>
<accession>A0ABW5WRJ7</accession>
<feature type="signal peptide" evidence="3">
    <location>
        <begin position="1"/>
        <end position="23"/>
    </location>
</feature>
<feature type="domain" description="DUF2207" evidence="4">
    <location>
        <begin position="25"/>
        <end position="176"/>
    </location>
</feature>
<evidence type="ECO:0000256" key="3">
    <source>
        <dbReference type="SAM" id="SignalP"/>
    </source>
</evidence>
<name>A0ABW5WRJ7_9STAP</name>
<proteinExistence type="predicted"/>
<gene>
    <name evidence="5" type="ORF">ACFSX4_00470</name>
</gene>
<dbReference type="EMBL" id="JBHUOQ010000001">
    <property type="protein sequence ID" value="MFD2828919.1"/>
    <property type="molecule type" value="Genomic_DNA"/>
</dbReference>
<sequence length="573" mass="63253">MKHLMMGFLILGMFLTLSPTAFANEINSLYMDIEINEDGSVSVTETREADMSEGTENYIVFNDEDMGDVNVTDFSVEGFTEQENWDLDADIEEKAGQYGTVETDDGIELVWGIGEYGEQTYVVYYTLENAVRNLDGGQSLYWNFDTFTGLPVDEFTMFVTSTVPFDEDLQFWGFGFSGDINRTDYGVTWTSEEALSDGNDAVLLMHFPEGTYNTSVTGEGTLEDEAEEAMDGSIYDDGSLSGWSIAAIIGGNVAIIGGIVMFFIRFNSRRSKAGHIESASAVTKRNKEKERDTPPAVNDYASIAFVLKHLNMGHFEEIFQAYMMKWTNDGDITIEINRKEGQKIDKAETEITIHDYQDLVKNHSTSFKEVSSELKDNGIDGSYEPLLFKMLVDAADSDGRIDGDRFKKWSKKNAKSVSTVADKIVEYSMKVLEADGYFKFDKQRIVGFKTTIIIPSEKGTALLDALAQYKNYLKADYSRVYENEDYRQHMIWSLLVGEGEDVQKHLSKVTPKDSGDYYPSYVNYYYGPHLASQSWSKGLGQGGFNSSAASGSGGATGAGGGAGAGGGGGGGAR</sequence>
<keyword evidence="2" id="KW-0472">Membrane</keyword>
<keyword evidence="2" id="KW-0812">Transmembrane</keyword>
<feature type="region of interest" description="Disordered" evidence="1">
    <location>
        <begin position="550"/>
        <end position="573"/>
    </location>
</feature>
<organism evidence="5 6">
    <name type="scientific">Corticicoccus populi</name>
    <dbReference type="NCBI Taxonomy" id="1812821"/>
    <lineage>
        <taxon>Bacteria</taxon>
        <taxon>Bacillati</taxon>
        <taxon>Bacillota</taxon>
        <taxon>Bacilli</taxon>
        <taxon>Bacillales</taxon>
        <taxon>Staphylococcaceae</taxon>
        <taxon>Corticicoccus</taxon>
    </lineage>
</organism>
<feature type="chain" id="PRO_5045655361" evidence="3">
    <location>
        <begin position="24"/>
        <end position="573"/>
    </location>
</feature>
<keyword evidence="3" id="KW-0732">Signal</keyword>
<dbReference type="RefSeq" id="WP_377770450.1">
    <property type="nucleotide sequence ID" value="NZ_JBHUOQ010000001.1"/>
</dbReference>
<feature type="compositionally biased region" description="Gly residues" evidence="1">
    <location>
        <begin position="551"/>
        <end position="573"/>
    </location>
</feature>
<reference evidence="6" key="1">
    <citation type="journal article" date="2019" name="Int. J. Syst. Evol. Microbiol.">
        <title>The Global Catalogue of Microorganisms (GCM) 10K type strain sequencing project: providing services to taxonomists for standard genome sequencing and annotation.</title>
        <authorList>
            <consortium name="The Broad Institute Genomics Platform"/>
            <consortium name="The Broad Institute Genome Sequencing Center for Infectious Disease"/>
            <person name="Wu L."/>
            <person name="Ma J."/>
        </authorList>
    </citation>
    <scope>NUCLEOTIDE SEQUENCE [LARGE SCALE GENOMIC DNA]</scope>
    <source>
        <strain evidence="6">KCTC 33575</strain>
    </source>
</reference>
<evidence type="ECO:0000313" key="5">
    <source>
        <dbReference type="EMBL" id="MFD2828919.1"/>
    </source>
</evidence>
<evidence type="ECO:0000259" key="4">
    <source>
        <dbReference type="Pfam" id="PF09972"/>
    </source>
</evidence>
<dbReference type="Proteomes" id="UP001597519">
    <property type="component" value="Unassembled WGS sequence"/>
</dbReference>
<comment type="caution">
    <text evidence="5">The sequence shown here is derived from an EMBL/GenBank/DDBJ whole genome shotgun (WGS) entry which is preliminary data.</text>
</comment>
<keyword evidence="2" id="KW-1133">Transmembrane helix</keyword>